<evidence type="ECO:0000313" key="2">
    <source>
        <dbReference type="Proteomes" id="UP001341840"/>
    </source>
</evidence>
<accession>A0ABU6TRU2</accession>
<protein>
    <submittedName>
        <fullName evidence="1">Uncharacterized protein</fullName>
    </submittedName>
</protein>
<reference evidence="1 2" key="1">
    <citation type="journal article" date="2023" name="Plants (Basel)">
        <title>Bridging the Gap: Combining Genomics and Transcriptomics Approaches to Understand Stylosanthes scabra, an Orphan Legume from the Brazilian Caatinga.</title>
        <authorList>
            <person name="Ferreira-Neto J.R.C."/>
            <person name="da Silva M.D."/>
            <person name="Binneck E."/>
            <person name="de Melo N.F."/>
            <person name="da Silva R.H."/>
            <person name="de Melo A.L.T.M."/>
            <person name="Pandolfi V."/>
            <person name="Bustamante F.O."/>
            <person name="Brasileiro-Vidal A.C."/>
            <person name="Benko-Iseppon A.M."/>
        </authorList>
    </citation>
    <scope>NUCLEOTIDE SEQUENCE [LARGE SCALE GENOMIC DNA]</scope>
    <source>
        <tissue evidence="1">Leaves</tissue>
    </source>
</reference>
<sequence>RGFAGGGISKSSRRRHLKEVFYVDRGSSSLNFSEITFRKEDTKGVLVGHDDLVVITTVLQTQTSIALLLTKEARVISSSRLHLTS</sequence>
<name>A0ABU6TRU2_9FABA</name>
<comment type="caution">
    <text evidence="1">The sequence shown here is derived from an EMBL/GenBank/DDBJ whole genome shotgun (WGS) entry which is preliminary data.</text>
</comment>
<proteinExistence type="predicted"/>
<keyword evidence="2" id="KW-1185">Reference proteome</keyword>
<feature type="non-terminal residue" evidence="1">
    <location>
        <position position="1"/>
    </location>
</feature>
<organism evidence="1 2">
    <name type="scientific">Stylosanthes scabra</name>
    <dbReference type="NCBI Taxonomy" id="79078"/>
    <lineage>
        <taxon>Eukaryota</taxon>
        <taxon>Viridiplantae</taxon>
        <taxon>Streptophyta</taxon>
        <taxon>Embryophyta</taxon>
        <taxon>Tracheophyta</taxon>
        <taxon>Spermatophyta</taxon>
        <taxon>Magnoliopsida</taxon>
        <taxon>eudicotyledons</taxon>
        <taxon>Gunneridae</taxon>
        <taxon>Pentapetalae</taxon>
        <taxon>rosids</taxon>
        <taxon>fabids</taxon>
        <taxon>Fabales</taxon>
        <taxon>Fabaceae</taxon>
        <taxon>Papilionoideae</taxon>
        <taxon>50 kb inversion clade</taxon>
        <taxon>dalbergioids sensu lato</taxon>
        <taxon>Dalbergieae</taxon>
        <taxon>Pterocarpus clade</taxon>
        <taxon>Stylosanthes</taxon>
    </lineage>
</organism>
<gene>
    <name evidence="1" type="ORF">PIB30_079146</name>
</gene>
<dbReference type="EMBL" id="JASCZI010091734">
    <property type="protein sequence ID" value="MED6151107.1"/>
    <property type="molecule type" value="Genomic_DNA"/>
</dbReference>
<dbReference type="Proteomes" id="UP001341840">
    <property type="component" value="Unassembled WGS sequence"/>
</dbReference>
<evidence type="ECO:0000313" key="1">
    <source>
        <dbReference type="EMBL" id="MED6151107.1"/>
    </source>
</evidence>